<feature type="compositionally biased region" description="Basic and acidic residues" evidence="1">
    <location>
        <begin position="91"/>
        <end position="113"/>
    </location>
</feature>
<feature type="region of interest" description="Disordered" evidence="1">
    <location>
        <begin position="83"/>
        <end position="113"/>
    </location>
</feature>
<organism evidence="2 3">
    <name type="scientific">Pseudonocardia aurantiaca</name>
    <dbReference type="NCBI Taxonomy" id="75290"/>
    <lineage>
        <taxon>Bacteria</taxon>
        <taxon>Bacillati</taxon>
        <taxon>Actinomycetota</taxon>
        <taxon>Actinomycetes</taxon>
        <taxon>Pseudonocardiales</taxon>
        <taxon>Pseudonocardiaceae</taxon>
        <taxon>Pseudonocardia</taxon>
    </lineage>
</organism>
<comment type="caution">
    <text evidence="2">The sequence shown here is derived from an EMBL/GenBank/DDBJ whole genome shotgun (WGS) entry which is preliminary data.</text>
</comment>
<gene>
    <name evidence="2" type="ORF">ACFSCY_23140</name>
</gene>
<dbReference type="EMBL" id="JBHUCP010000018">
    <property type="protein sequence ID" value="MFD1532328.1"/>
    <property type="molecule type" value="Genomic_DNA"/>
</dbReference>
<reference evidence="3" key="1">
    <citation type="journal article" date="2019" name="Int. J. Syst. Evol. Microbiol.">
        <title>The Global Catalogue of Microorganisms (GCM) 10K type strain sequencing project: providing services to taxonomists for standard genome sequencing and annotation.</title>
        <authorList>
            <consortium name="The Broad Institute Genomics Platform"/>
            <consortium name="The Broad Institute Genome Sequencing Center for Infectious Disease"/>
            <person name="Wu L."/>
            <person name="Ma J."/>
        </authorList>
    </citation>
    <scope>NUCLEOTIDE SEQUENCE [LARGE SCALE GENOMIC DNA]</scope>
    <source>
        <strain evidence="3">JCM 12165</strain>
    </source>
</reference>
<evidence type="ECO:0000256" key="1">
    <source>
        <dbReference type="SAM" id="MobiDB-lite"/>
    </source>
</evidence>
<dbReference type="Proteomes" id="UP001597145">
    <property type="component" value="Unassembled WGS sequence"/>
</dbReference>
<keyword evidence="3" id="KW-1185">Reference proteome</keyword>
<evidence type="ECO:0000313" key="2">
    <source>
        <dbReference type="EMBL" id="MFD1532328.1"/>
    </source>
</evidence>
<protein>
    <submittedName>
        <fullName evidence="2">Uncharacterized protein</fullName>
    </submittedName>
</protein>
<dbReference type="RefSeq" id="WP_343986797.1">
    <property type="nucleotide sequence ID" value="NZ_BAAAJG010000027.1"/>
</dbReference>
<proteinExistence type="predicted"/>
<evidence type="ECO:0000313" key="3">
    <source>
        <dbReference type="Proteomes" id="UP001597145"/>
    </source>
</evidence>
<accession>A0ABW4FPN2</accession>
<sequence>MIDEVAIERVRLSCPEGHWEQEVDYDVVRYGDPDGGWVDFYSVNGVPTMSPYTPDGTPLCPECGRSTVARLVARRVIALPAQERAGAPARAGREDVPLLDARSEPRTGRPDRA</sequence>
<name>A0ABW4FPN2_9PSEU</name>